<evidence type="ECO:0000313" key="15">
    <source>
        <dbReference type="Proteomes" id="UP001164746"/>
    </source>
</evidence>
<comment type="similarity">
    <text evidence="8">Belongs to the WRNexo family.</text>
</comment>
<evidence type="ECO:0000256" key="4">
    <source>
        <dbReference type="ARBA" id="ARBA00022801"/>
    </source>
</evidence>
<name>A0ABY7EFW6_MYAAR</name>
<organism evidence="14 15">
    <name type="scientific">Mya arenaria</name>
    <name type="common">Soft-shell clam</name>
    <dbReference type="NCBI Taxonomy" id="6604"/>
    <lineage>
        <taxon>Eukaryota</taxon>
        <taxon>Metazoa</taxon>
        <taxon>Spiralia</taxon>
        <taxon>Lophotrochozoa</taxon>
        <taxon>Mollusca</taxon>
        <taxon>Bivalvia</taxon>
        <taxon>Autobranchia</taxon>
        <taxon>Heteroconchia</taxon>
        <taxon>Euheterodonta</taxon>
        <taxon>Imparidentia</taxon>
        <taxon>Neoheterodontei</taxon>
        <taxon>Myida</taxon>
        <taxon>Myoidea</taxon>
        <taxon>Myidae</taxon>
        <taxon>Mya</taxon>
    </lineage>
</organism>
<keyword evidence="5" id="KW-0269">Exonuclease</keyword>
<evidence type="ECO:0000256" key="11">
    <source>
        <dbReference type="ARBA" id="ARBA00045901"/>
    </source>
</evidence>
<sequence length="278" mass="31985">MASRRKRALPPWLQGTSVKKKTLEENICSNEEAVTKSDTQIERSVDAKKTSDKQVERSFNAKKTSEEQGKVEWTAEEAVAMSYKEFLFQGCIIYSYDINDCNILCEEIIISIGTDNSNDVFIGFDSEWPVTYEKGAQAKTALVQLCLNTEKCYLFHLSCMSKFPSMLKKLIEMENVKKVGLNVEYDIWKLGTDFDIKSKEVVQKSTVELRTLANKKLRSSENWSLEGLTRNVLHRRISKDPSVRKCDWRQFPLPETQQRYAATDAVVSLLLYQHLIKK</sequence>
<keyword evidence="3" id="KW-0479">Metal-binding</keyword>
<evidence type="ECO:0000256" key="7">
    <source>
        <dbReference type="ARBA" id="ARBA00023242"/>
    </source>
</evidence>
<evidence type="ECO:0000259" key="13">
    <source>
        <dbReference type="SMART" id="SM00474"/>
    </source>
</evidence>
<comment type="function">
    <text evidence="11">Has exonuclease activity on both single-stranded and duplex templates bearing overhangs, but not blunt ended duplex DNA, and cleaves in a 3'-5' direction. Essential for the formation of DNA replication focal centers. Has an important role in maintaining genome stability.</text>
</comment>
<evidence type="ECO:0000256" key="5">
    <source>
        <dbReference type="ARBA" id="ARBA00022839"/>
    </source>
</evidence>
<evidence type="ECO:0000256" key="8">
    <source>
        <dbReference type="ARBA" id="ARBA00037949"/>
    </source>
</evidence>
<dbReference type="PANTHER" id="PTHR13620:SF109">
    <property type="entry name" value="3'-5' EXONUCLEASE"/>
    <property type="match status" value="1"/>
</dbReference>
<keyword evidence="2" id="KW-0540">Nuclease</keyword>
<evidence type="ECO:0000256" key="6">
    <source>
        <dbReference type="ARBA" id="ARBA00022842"/>
    </source>
</evidence>
<comment type="subcellular location">
    <subcellularLocation>
        <location evidence="1">Nucleus</location>
    </subcellularLocation>
</comment>
<dbReference type="PANTHER" id="PTHR13620">
    <property type="entry name" value="3-5 EXONUCLEASE"/>
    <property type="match status" value="1"/>
</dbReference>
<dbReference type="InterPro" id="IPR051132">
    <property type="entry name" value="3-5_Exonuclease_domain"/>
</dbReference>
<dbReference type="Proteomes" id="UP001164746">
    <property type="component" value="Chromosome 6"/>
</dbReference>
<reference evidence="14" key="1">
    <citation type="submission" date="2022-11" db="EMBL/GenBank/DDBJ databases">
        <title>Centuries of genome instability and evolution in soft-shell clam transmissible cancer (bioRxiv).</title>
        <authorList>
            <person name="Hart S.F.M."/>
            <person name="Yonemitsu M.A."/>
            <person name="Giersch R.M."/>
            <person name="Beal B.F."/>
            <person name="Arriagada G."/>
            <person name="Davis B.W."/>
            <person name="Ostrander E.A."/>
            <person name="Goff S.P."/>
            <person name="Metzger M.J."/>
        </authorList>
    </citation>
    <scope>NUCLEOTIDE SEQUENCE</scope>
    <source>
        <strain evidence="14">MELC-2E11</strain>
        <tissue evidence="14">Siphon/mantle</tissue>
    </source>
</reference>
<keyword evidence="7" id="KW-0539">Nucleus</keyword>
<feature type="compositionally biased region" description="Basic and acidic residues" evidence="12">
    <location>
        <begin position="34"/>
        <end position="56"/>
    </location>
</feature>
<accession>A0ABY7EFW6</accession>
<evidence type="ECO:0000256" key="9">
    <source>
        <dbReference type="ARBA" id="ARBA00040531"/>
    </source>
</evidence>
<dbReference type="SMART" id="SM00474">
    <property type="entry name" value="35EXOc"/>
    <property type="match status" value="1"/>
</dbReference>
<dbReference type="EMBL" id="CP111017">
    <property type="protein sequence ID" value="WAR07681.1"/>
    <property type="molecule type" value="Genomic_DNA"/>
</dbReference>
<dbReference type="Pfam" id="PF01612">
    <property type="entry name" value="DNA_pol_A_exo1"/>
    <property type="match status" value="1"/>
</dbReference>
<proteinExistence type="inferred from homology"/>
<evidence type="ECO:0000256" key="10">
    <source>
        <dbReference type="ARBA" id="ARBA00042761"/>
    </source>
</evidence>
<protein>
    <recommendedName>
        <fullName evidence="9">3'-5' exonuclease</fullName>
    </recommendedName>
    <alternativeName>
        <fullName evidence="10">Werner Syndrome-like exonuclease</fullName>
    </alternativeName>
</protein>
<evidence type="ECO:0000256" key="2">
    <source>
        <dbReference type="ARBA" id="ARBA00022722"/>
    </source>
</evidence>
<evidence type="ECO:0000313" key="14">
    <source>
        <dbReference type="EMBL" id="WAR07681.1"/>
    </source>
</evidence>
<feature type="region of interest" description="Disordered" evidence="12">
    <location>
        <begin position="34"/>
        <end position="61"/>
    </location>
</feature>
<keyword evidence="4" id="KW-0378">Hydrolase</keyword>
<keyword evidence="6" id="KW-0460">Magnesium</keyword>
<dbReference type="CDD" id="cd06141">
    <property type="entry name" value="WRN_exo"/>
    <property type="match status" value="1"/>
</dbReference>
<keyword evidence="15" id="KW-1185">Reference proteome</keyword>
<gene>
    <name evidence="14" type="ORF">MAR_017639</name>
</gene>
<dbReference type="InterPro" id="IPR036397">
    <property type="entry name" value="RNaseH_sf"/>
</dbReference>
<evidence type="ECO:0000256" key="1">
    <source>
        <dbReference type="ARBA" id="ARBA00004123"/>
    </source>
</evidence>
<dbReference type="Gene3D" id="3.30.420.10">
    <property type="entry name" value="Ribonuclease H-like superfamily/Ribonuclease H"/>
    <property type="match status" value="1"/>
</dbReference>
<feature type="domain" description="3'-5' exonuclease" evidence="13">
    <location>
        <begin position="92"/>
        <end position="278"/>
    </location>
</feature>
<evidence type="ECO:0000256" key="12">
    <source>
        <dbReference type="SAM" id="MobiDB-lite"/>
    </source>
</evidence>
<dbReference type="InterPro" id="IPR012337">
    <property type="entry name" value="RNaseH-like_sf"/>
</dbReference>
<dbReference type="InterPro" id="IPR002562">
    <property type="entry name" value="3'-5'_exonuclease_dom"/>
</dbReference>
<dbReference type="SUPFAM" id="SSF53098">
    <property type="entry name" value="Ribonuclease H-like"/>
    <property type="match status" value="1"/>
</dbReference>
<evidence type="ECO:0000256" key="3">
    <source>
        <dbReference type="ARBA" id="ARBA00022723"/>
    </source>
</evidence>